<keyword evidence="7 15" id="KW-0479">Metal-binding</keyword>
<evidence type="ECO:0000256" key="1">
    <source>
        <dbReference type="ARBA" id="ARBA00005130"/>
    </source>
</evidence>
<feature type="binding site" evidence="15">
    <location>
        <position position="66"/>
    </location>
    <ligand>
        <name>Zn(2+)</name>
        <dbReference type="ChEBI" id="CHEBI:29105"/>
        <label>1</label>
    </ligand>
</feature>
<feature type="active site" description="Proton acceptor" evidence="15">
    <location>
        <position position="133"/>
    </location>
</feature>
<dbReference type="HAMAP" id="MF_01690">
    <property type="entry name" value="DapE"/>
    <property type="match status" value="1"/>
</dbReference>
<feature type="binding site" evidence="15">
    <location>
        <position position="99"/>
    </location>
    <ligand>
        <name>Zn(2+)</name>
        <dbReference type="ChEBI" id="CHEBI:29105"/>
        <label>2</label>
    </ligand>
</feature>
<keyword evidence="8 15" id="KW-0378">Hydrolase</keyword>
<keyword evidence="9 15" id="KW-0862">Zinc</keyword>
<name>A0ABV7FRC7_9ALTE</name>
<evidence type="ECO:0000256" key="11">
    <source>
        <dbReference type="ARBA" id="ARBA00023154"/>
    </source>
</evidence>
<evidence type="ECO:0000256" key="15">
    <source>
        <dbReference type="HAMAP-Rule" id="MF_01690"/>
    </source>
</evidence>
<dbReference type="NCBIfam" id="TIGR01246">
    <property type="entry name" value="dapE_proteo"/>
    <property type="match status" value="1"/>
</dbReference>
<dbReference type="EMBL" id="JBHRSW010000014">
    <property type="protein sequence ID" value="MFC3121838.1"/>
    <property type="molecule type" value="Genomic_DNA"/>
</dbReference>
<organism evidence="17 18">
    <name type="scientific">Agaribacter flavus</name>
    <dbReference type="NCBI Taxonomy" id="1902781"/>
    <lineage>
        <taxon>Bacteria</taxon>
        <taxon>Pseudomonadati</taxon>
        <taxon>Pseudomonadota</taxon>
        <taxon>Gammaproteobacteria</taxon>
        <taxon>Alteromonadales</taxon>
        <taxon>Alteromonadaceae</taxon>
        <taxon>Agaribacter</taxon>
    </lineage>
</organism>
<evidence type="ECO:0000256" key="10">
    <source>
        <dbReference type="ARBA" id="ARBA00022915"/>
    </source>
</evidence>
<dbReference type="GO" id="GO:0009014">
    <property type="term" value="F:succinyl-diaminopimelate desuccinylase activity"/>
    <property type="evidence" value="ECO:0007669"/>
    <property type="project" value="UniProtKB-EC"/>
</dbReference>
<dbReference type="Pfam" id="PF01546">
    <property type="entry name" value="Peptidase_M20"/>
    <property type="match status" value="1"/>
</dbReference>
<dbReference type="Pfam" id="PF07687">
    <property type="entry name" value="M20_dimer"/>
    <property type="match status" value="1"/>
</dbReference>
<sequence>MRDVIELTKDLISKASVTPEDAGCQLLMQDILAPLGFNNETMVFEDTTNLWARKGDTKPVFCFAGHTDVVPTGPVEKWQFDPFIPTEKDGFLFGRGTADMKSSLAAMLCATERFVKDYPDHKGSIAFLVTSDEEGPFINGTTRVIDTLEARNEKIDYCIVGEPSSTKTTGDIIKNGRRGSITGELTVKGVQGHVAYPHLVKNPIHLFAPALAELSGTVWDEGNAFFPPTSFQVSNINAGTGATNVVPGEIHVNFNFRFSTELTAEEIKSRVTAILDKHGLDYSINWILSGNPFITEAGSLVDACKASISQIMGFETELSTAGGTSDGRFIAPTGAQVIELGPENGTIHKVDECVNIANVKALEKIYYQVLVNLLA</sequence>
<dbReference type="Proteomes" id="UP001595478">
    <property type="component" value="Unassembled WGS sequence"/>
</dbReference>
<keyword evidence="10 15" id="KW-0220">Diaminopimelate biosynthesis</keyword>
<dbReference type="NCBIfam" id="NF009557">
    <property type="entry name" value="PRK13009.1"/>
    <property type="match status" value="1"/>
</dbReference>
<keyword evidence="12 15" id="KW-0170">Cobalt</keyword>
<dbReference type="InterPro" id="IPR001261">
    <property type="entry name" value="ArgE/DapE_CS"/>
</dbReference>
<comment type="function">
    <text evidence="15">Catalyzes the hydrolysis of N-succinyl-L,L-diaminopimelic acid (SDAP), forming succinate and LL-2,6-diaminopimelate (DAP), an intermediate involved in the bacterial biosynthesis of lysine and meso-diaminopimelic acid, an essential component of bacterial cell walls.</text>
</comment>
<accession>A0ABV7FRC7</accession>
<dbReference type="SUPFAM" id="SSF55031">
    <property type="entry name" value="Bacterial exopeptidase dimerisation domain"/>
    <property type="match status" value="1"/>
</dbReference>
<feature type="binding site" evidence="15">
    <location>
        <position position="134"/>
    </location>
    <ligand>
        <name>Zn(2+)</name>
        <dbReference type="ChEBI" id="CHEBI:29105"/>
        <label>2</label>
    </ligand>
</feature>
<comment type="catalytic activity">
    <reaction evidence="14 15">
        <text>N-succinyl-(2S,6S)-2,6-diaminopimelate + H2O = (2S,6S)-2,6-diaminopimelate + succinate</text>
        <dbReference type="Rhea" id="RHEA:22608"/>
        <dbReference type="ChEBI" id="CHEBI:15377"/>
        <dbReference type="ChEBI" id="CHEBI:30031"/>
        <dbReference type="ChEBI" id="CHEBI:57609"/>
        <dbReference type="ChEBI" id="CHEBI:58087"/>
        <dbReference type="EC" id="3.5.1.18"/>
    </reaction>
</comment>
<dbReference type="InterPro" id="IPR005941">
    <property type="entry name" value="DapE_proteobac"/>
</dbReference>
<feature type="active site" evidence="15">
    <location>
        <position position="68"/>
    </location>
</feature>
<keyword evidence="11 15" id="KW-0457">Lysine biosynthesis</keyword>
<dbReference type="InterPro" id="IPR011650">
    <property type="entry name" value="Peptidase_M20_dimer"/>
</dbReference>
<feature type="binding site" evidence="15">
    <location>
        <position position="162"/>
    </location>
    <ligand>
        <name>Zn(2+)</name>
        <dbReference type="ChEBI" id="CHEBI:29105"/>
        <label>1</label>
    </ligand>
</feature>
<dbReference type="SUPFAM" id="SSF53187">
    <property type="entry name" value="Zn-dependent exopeptidases"/>
    <property type="match status" value="1"/>
</dbReference>
<feature type="domain" description="Peptidase M20 dimerisation" evidence="16">
    <location>
        <begin position="175"/>
        <end position="282"/>
    </location>
</feature>
<keyword evidence="6 15" id="KW-0028">Amino-acid biosynthesis</keyword>
<feature type="binding site" evidence="15">
    <location>
        <position position="99"/>
    </location>
    <ligand>
        <name>Zn(2+)</name>
        <dbReference type="ChEBI" id="CHEBI:29105"/>
        <label>1</label>
    </ligand>
</feature>
<dbReference type="CDD" id="cd03891">
    <property type="entry name" value="M20_DapE_proteobac"/>
    <property type="match status" value="1"/>
</dbReference>
<dbReference type="InterPro" id="IPR050072">
    <property type="entry name" value="Peptidase_M20A"/>
</dbReference>
<dbReference type="EC" id="3.5.1.18" evidence="4 15"/>
<evidence type="ECO:0000256" key="13">
    <source>
        <dbReference type="ARBA" id="ARBA00031891"/>
    </source>
</evidence>
<feature type="binding site" evidence="15">
    <location>
        <position position="348"/>
    </location>
    <ligand>
        <name>Zn(2+)</name>
        <dbReference type="ChEBI" id="CHEBI:29105"/>
        <label>2</label>
    </ligand>
</feature>
<comment type="similarity">
    <text evidence="2 15">Belongs to the peptidase M20A family. DapE subfamily.</text>
</comment>
<keyword evidence="18" id="KW-1185">Reference proteome</keyword>
<dbReference type="PANTHER" id="PTHR43808">
    <property type="entry name" value="ACETYLORNITHINE DEACETYLASE"/>
    <property type="match status" value="1"/>
</dbReference>
<evidence type="ECO:0000256" key="7">
    <source>
        <dbReference type="ARBA" id="ARBA00022723"/>
    </source>
</evidence>
<evidence type="ECO:0000256" key="5">
    <source>
        <dbReference type="ARBA" id="ARBA00022391"/>
    </source>
</evidence>
<gene>
    <name evidence="15 17" type="primary">dapE</name>
    <name evidence="17" type="ORF">ACFOHL_09420</name>
</gene>
<evidence type="ECO:0000259" key="16">
    <source>
        <dbReference type="Pfam" id="PF07687"/>
    </source>
</evidence>
<evidence type="ECO:0000313" key="18">
    <source>
        <dbReference type="Proteomes" id="UP001595478"/>
    </source>
</evidence>
<evidence type="ECO:0000256" key="9">
    <source>
        <dbReference type="ARBA" id="ARBA00022833"/>
    </source>
</evidence>
<dbReference type="PANTHER" id="PTHR43808:SF31">
    <property type="entry name" value="N-ACETYL-L-CITRULLINE DEACETYLASE"/>
    <property type="match status" value="1"/>
</dbReference>
<evidence type="ECO:0000256" key="8">
    <source>
        <dbReference type="ARBA" id="ARBA00022801"/>
    </source>
</evidence>
<evidence type="ECO:0000256" key="3">
    <source>
        <dbReference type="ARBA" id="ARBA00011738"/>
    </source>
</evidence>
<evidence type="ECO:0000256" key="2">
    <source>
        <dbReference type="ARBA" id="ARBA00006746"/>
    </source>
</evidence>
<dbReference type="PROSITE" id="PS00759">
    <property type="entry name" value="ARGE_DAPE_CPG2_2"/>
    <property type="match status" value="1"/>
</dbReference>
<dbReference type="Gene3D" id="3.40.630.10">
    <property type="entry name" value="Zn peptidases"/>
    <property type="match status" value="2"/>
</dbReference>
<dbReference type="InterPro" id="IPR036264">
    <property type="entry name" value="Bact_exopeptidase_dim_dom"/>
</dbReference>
<dbReference type="RefSeq" id="WP_376919969.1">
    <property type="nucleotide sequence ID" value="NZ_JBHRSW010000014.1"/>
</dbReference>
<evidence type="ECO:0000256" key="12">
    <source>
        <dbReference type="ARBA" id="ARBA00023285"/>
    </source>
</evidence>
<evidence type="ECO:0000313" key="17">
    <source>
        <dbReference type="EMBL" id="MFC3121838.1"/>
    </source>
</evidence>
<reference evidence="18" key="1">
    <citation type="journal article" date="2019" name="Int. J. Syst. Evol. Microbiol.">
        <title>The Global Catalogue of Microorganisms (GCM) 10K type strain sequencing project: providing services to taxonomists for standard genome sequencing and annotation.</title>
        <authorList>
            <consortium name="The Broad Institute Genomics Platform"/>
            <consortium name="The Broad Institute Genome Sequencing Center for Infectious Disease"/>
            <person name="Wu L."/>
            <person name="Ma J."/>
        </authorList>
    </citation>
    <scope>NUCLEOTIDE SEQUENCE [LARGE SCALE GENOMIC DNA]</scope>
    <source>
        <strain evidence="18">KCTC 52473</strain>
    </source>
</reference>
<comment type="subunit">
    <text evidence="3 15">Homodimer.</text>
</comment>
<protein>
    <recommendedName>
        <fullName evidence="5 15">Succinyl-diaminopimelate desuccinylase</fullName>
        <shortName evidence="15">SDAP desuccinylase</shortName>
        <ecNumber evidence="4 15">3.5.1.18</ecNumber>
    </recommendedName>
    <alternativeName>
        <fullName evidence="13 15">N-succinyl-LL-2,6-diaminoheptanedioate amidohydrolase</fullName>
    </alternativeName>
</protein>
<evidence type="ECO:0000256" key="6">
    <source>
        <dbReference type="ARBA" id="ARBA00022605"/>
    </source>
</evidence>
<evidence type="ECO:0000256" key="14">
    <source>
        <dbReference type="ARBA" id="ARBA00051301"/>
    </source>
</evidence>
<comment type="cofactor">
    <cofactor evidence="15">
        <name>Zn(2+)</name>
        <dbReference type="ChEBI" id="CHEBI:29105"/>
    </cofactor>
    <cofactor evidence="15">
        <name>Co(2+)</name>
        <dbReference type="ChEBI" id="CHEBI:48828"/>
    </cofactor>
    <text evidence="15">Binds 2 Zn(2+) or Co(2+) ions per subunit.</text>
</comment>
<proteinExistence type="inferred from homology"/>
<dbReference type="InterPro" id="IPR002933">
    <property type="entry name" value="Peptidase_M20"/>
</dbReference>
<evidence type="ECO:0000256" key="4">
    <source>
        <dbReference type="ARBA" id="ARBA00011921"/>
    </source>
</evidence>
<comment type="caution">
    <text evidence="17">The sequence shown here is derived from an EMBL/GenBank/DDBJ whole genome shotgun (WGS) entry which is preliminary data.</text>
</comment>
<comment type="pathway">
    <text evidence="1 15">Amino-acid biosynthesis; L-lysine biosynthesis via DAP pathway; LL-2,6-diaminopimelate from (S)-tetrahydrodipicolinate (succinylase route): step 3/3.</text>
</comment>